<evidence type="ECO:0000313" key="4">
    <source>
        <dbReference type="EMBL" id="KAH8998593.1"/>
    </source>
</evidence>
<evidence type="ECO:0000256" key="2">
    <source>
        <dbReference type="SAM" id="MobiDB-lite"/>
    </source>
</evidence>
<evidence type="ECO:0000259" key="3">
    <source>
        <dbReference type="Pfam" id="PF09073"/>
    </source>
</evidence>
<accession>A0AAD4LQ43</accession>
<keyword evidence="5" id="KW-1185">Reference proteome</keyword>
<dbReference type="PANTHER" id="PTHR23325">
    <property type="entry name" value="SERUM RESPONSE FACTOR-BINDING"/>
    <property type="match status" value="1"/>
</dbReference>
<evidence type="ECO:0000313" key="5">
    <source>
        <dbReference type="Proteomes" id="UP001201163"/>
    </source>
</evidence>
<comment type="caution">
    <text evidence="4">The sequence shown here is derived from an EMBL/GenBank/DDBJ whole genome shotgun (WGS) entry which is preliminary data.</text>
</comment>
<proteinExistence type="predicted"/>
<dbReference type="Pfam" id="PF09073">
    <property type="entry name" value="BUD22"/>
    <property type="match status" value="1"/>
</dbReference>
<feature type="domain" description="Bud22" evidence="3">
    <location>
        <begin position="36"/>
        <end position="439"/>
    </location>
</feature>
<dbReference type="Proteomes" id="UP001201163">
    <property type="component" value="Unassembled WGS sequence"/>
</dbReference>
<feature type="compositionally biased region" description="Acidic residues" evidence="2">
    <location>
        <begin position="226"/>
        <end position="243"/>
    </location>
</feature>
<feature type="region of interest" description="Disordered" evidence="2">
    <location>
        <begin position="172"/>
        <end position="281"/>
    </location>
</feature>
<protein>
    <submittedName>
        <fullName evidence="4">Bud-site selection protein</fullName>
    </submittedName>
</protein>
<dbReference type="EMBL" id="JAKELL010000005">
    <property type="protein sequence ID" value="KAH8998593.1"/>
    <property type="molecule type" value="Genomic_DNA"/>
</dbReference>
<feature type="compositionally biased region" description="Basic and acidic residues" evidence="2">
    <location>
        <begin position="374"/>
        <end position="406"/>
    </location>
</feature>
<dbReference type="InterPro" id="IPR015158">
    <property type="entry name" value="Bud22_dom"/>
</dbReference>
<dbReference type="GO" id="GO:0005634">
    <property type="term" value="C:nucleus"/>
    <property type="evidence" value="ECO:0007669"/>
    <property type="project" value="TreeGrafter"/>
</dbReference>
<feature type="region of interest" description="Disordered" evidence="2">
    <location>
        <begin position="303"/>
        <end position="440"/>
    </location>
</feature>
<organism evidence="4 5">
    <name type="scientific">Lactarius akahatsu</name>
    <dbReference type="NCBI Taxonomy" id="416441"/>
    <lineage>
        <taxon>Eukaryota</taxon>
        <taxon>Fungi</taxon>
        <taxon>Dikarya</taxon>
        <taxon>Basidiomycota</taxon>
        <taxon>Agaricomycotina</taxon>
        <taxon>Agaricomycetes</taxon>
        <taxon>Russulales</taxon>
        <taxon>Russulaceae</taxon>
        <taxon>Lactarius</taxon>
    </lineage>
</organism>
<evidence type="ECO:0000256" key="1">
    <source>
        <dbReference type="ARBA" id="ARBA00023054"/>
    </source>
</evidence>
<name>A0AAD4LQ43_9AGAM</name>
<gene>
    <name evidence="4" type="ORF">EDB92DRAFT_1813402</name>
</gene>
<dbReference type="InterPro" id="IPR037393">
    <property type="entry name" value="Bud22/SRFB1"/>
</dbReference>
<dbReference type="PANTHER" id="PTHR23325:SF1">
    <property type="entry name" value="SERUM RESPONSE FACTOR-BINDING PROTEIN 1"/>
    <property type="match status" value="1"/>
</dbReference>
<keyword evidence="1" id="KW-0175">Coiled coil</keyword>
<sequence>MQFPMHSSGIKRRHSSISSLFSQDNEATKIAGKLFHSMKEVKKAAKKAKAFETQKIVKRLKVSGVPSGKKNTEKLTLETELDALKVRPRYALNATDHNRIGVLALKSKLKKDKFLSNEPSVQTAISKLFPPDSDVTLTSEGMAIKLESRLLSSKTLSGAVNGVISSLCSALKPTDDHGNNVVDESGRPRKLQNVDLPVGTKSRARLEVSEGNPEDSTADRVSSPEADTDDDEPDNSAELEGDTSSDNSTTGGGPLSSRASLLPSRSDPPSDRASPIPHLGGVLKTPGANSVFLPTLSNGFVPGGLDSDWSDGETRVGGSIRKNRRGQRARRAIWEKKYGRKAKHLHKQEDSGATRGQRSSQRHVRGSQAVSHSRPTDSIRQYERANRGEEISNSHTPHEQKARRVGDLALHPSWEAKRRMKEKSSAAIIPSQGKRIKFDN</sequence>
<reference evidence="4" key="1">
    <citation type="submission" date="2022-01" db="EMBL/GenBank/DDBJ databases">
        <title>Comparative genomics reveals a dynamic genome evolution in the ectomycorrhizal milk-cap (Lactarius) mushrooms.</title>
        <authorList>
            <consortium name="DOE Joint Genome Institute"/>
            <person name="Lebreton A."/>
            <person name="Tang N."/>
            <person name="Kuo A."/>
            <person name="LaButti K."/>
            <person name="Drula E."/>
            <person name="Barry K."/>
            <person name="Clum A."/>
            <person name="Lipzen A."/>
            <person name="Mousain D."/>
            <person name="Ng V."/>
            <person name="Wang R."/>
            <person name="Wang X."/>
            <person name="Dai Y."/>
            <person name="Henrissat B."/>
            <person name="Grigoriev I.V."/>
            <person name="Guerin-Laguette A."/>
            <person name="Yu F."/>
            <person name="Martin F.M."/>
        </authorList>
    </citation>
    <scope>NUCLEOTIDE SEQUENCE</scope>
    <source>
        <strain evidence="4">QP</strain>
    </source>
</reference>
<feature type="compositionally biased region" description="Basic residues" evidence="2">
    <location>
        <begin position="321"/>
        <end position="331"/>
    </location>
</feature>
<feature type="compositionally biased region" description="Low complexity" evidence="2">
    <location>
        <begin position="255"/>
        <end position="275"/>
    </location>
</feature>
<dbReference type="AlphaFoldDB" id="A0AAD4LQ43"/>
<dbReference type="GO" id="GO:0030490">
    <property type="term" value="P:maturation of SSU-rRNA"/>
    <property type="evidence" value="ECO:0007669"/>
    <property type="project" value="TreeGrafter"/>
</dbReference>
<dbReference type="GO" id="GO:0030686">
    <property type="term" value="C:90S preribosome"/>
    <property type="evidence" value="ECO:0007669"/>
    <property type="project" value="TreeGrafter"/>
</dbReference>